<dbReference type="Proteomes" id="UP001172457">
    <property type="component" value="Chromosome 6"/>
</dbReference>
<feature type="region of interest" description="Disordered" evidence="1">
    <location>
        <begin position="1132"/>
        <end position="1151"/>
    </location>
</feature>
<feature type="compositionally biased region" description="Basic and acidic residues" evidence="1">
    <location>
        <begin position="660"/>
        <end position="680"/>
    </location>
</feature>
<feature type="region of interest" description="Disordered" evidence="1">
    <location>
        <begin position="328"/>
        <end position="366"/>
    </location>
</feature>
<keyword evidence="2" id="KW-1133">Transmembrane helix</keyword>
<reference evidence="3" key="1">
    <citation type="submission" date="2023-03" db="EMBL/GenBank/DDBJ databases">
        <title>Chromosome-scale reference genome and RAD-based genetic map of yellow starthistle (Centaurea solstitialis) reveal putative structural variation and QTLs associated with invader traits.</title>
        <authorList>
            <person name="Reatini B."/>
            <person name="Cang F.A."/>
            <person name="Jiang Q."/>
            <person name="Mckibben M.T.W."/>
            <person name="Barker M.S."/>
            <person name="Rieseberg L.H."/>
            <person name="Dlugosch K.M."/>
        </authorList>
    </citation>
    <scope>NUCLEOTIDE SEQUENCE</scope>
    <source>
        <strain evidence="3">CAN-66</strain>
        <tissue evidence="3">Leaf</tissue>
    </source>
</reference>
<feature type="region of interest" description="Disordered" evidence="1">
    <location>
        <begin position="412"/>
        <end position="432"/>
    </location>
</feature>
<name>A0AA38WD18_9ASTR</name>
<feature type="region of interest" description="Disordered" evidence="1">
    <location>
        <begin position="222"/>
        <end position="282"/>
    </location>
</feature>
<dbReference type="CDD" id="cd09272">
    <property type="entry name" value="RNase_HI_RT_Ty1"/>
    <property type="match status" value="1"/>
</dbReference>
<organism evidence="3 4">
    <name type="scientific">Centaurea solstitialis</name>
    <name type="common">yellow star-thistle</name>
    <dbReference type="NCBI Taxonomy" id="347529"/>
    <lineage>
        <taxon>Eukaryota</taxon>
        <taxon>Viridiplantae</taxon>
        <taxon>Streptophyta</taxon>
        <taxon>Embryophyta</taxon>
        <taxon>Tracheophyta</taxon>
        <taxon>Spermatophyta</taxon>
        <taxon>Magnoliopsida</taxon>
        <taxon>eudicotyledons</taxon>
        <taxon>Gunneridae</taxon>
        <taxon>Pentapetalae</taxon>
        <taxon>asterids</taxon>
        <taxon>campanulids</taxon>
        <taxon>Asterales</taxon>
        <taxon>Asteraceae</taxon>
        <taxon>Carduoideae</taxon>
        <taxon>Cardueae</taxon>
        <taxon>Centaureinae</taxon>
        <taxon>Centaurea</taxon>
    </lineage>
</organism>
<keyword evidence="4" id="KW-1185">Reference proteome</keyword>
<feature type="compositionally biased region" description="Basic and acidic residues" evidence="1">
    <location>
        <begin position="242"/>
        <end position="254"/>
    </location>
</feature>
<feature type="compositionally biased region" description="Pro residues" evidence="1">
    <location>
        <begin position="761"/>
        <end position="778"/>
    </location>
</feature>
<gene>
    <name evidence="3" type="ORF">OSB04_023568</name>
</gene>
<sequence length="1298" mass="144366">MVYLQQFYHSMIYTEGRTTAKDTIECKIATHTFTLTPQLFASILRIPGGPMHDDHMTVQEILNHFMTLGYTVDLRRLSDAKRTKLPGIWSTLFVILNKCLSSRTRGIDQGSVEMKQIFIGCAFDIPNTDYTYFLWKEFTSVLKDKASVKSRRFIPYPRFSGLIIDHFLQNGTIPPQPESPLSTNWPMSRLLDPEDPPHVVPMAIPSSLLARANQSSSIVRTYLASLPPPGPPEPEAGTQEASPRRASEGTERGHSPGGGDQGLEDEVSGGHDGGSLGDDSDRHDAFTLRDYLSLLGLDSDSDDSDDDHHLSGAGGIRIEGDTIVEESELSVGRERTDERVTGSEVLTDPPLPLGRSRAPTSATRTHSLDAGIEADTSHPEVQLHAPLSHSLTSQQVGVSSHGDLAQRLSRPHLEGSDIETGGSPPRSPTSFRAQSLEPYIPFGTLTTPITSLSAMTGTPRVASTMGVSRGPAGRPTTAIITPTVTVGHTVDSTVVLTERLCDPGVTYPASVVREMIESALKAQIDIVRLEFSGKIAALEAQVKGKWTSTVRATTPPPPYSSPPRSTTPASSSDELRELLMASLLSRGDLNFKEFSDPSLPAYRPEPATAPSHAVGPSTQWLEGKFSDLREEVKSDIAEVKSSLSAIGRVLATSCRAAAEPTKRRHDDREDPGRREGENPKRARHITLALAGKSSGAASVRTSGTHTDTGAEGHHSRPDQSTIAVIVEMVRQTSPSLSFGTPPPYMSPLPLTSSPTCHASNRPPPRTPSPVPSVSPPRASPTVPDLSAFGTPSPPPRSIVRSRAPINPVTHGPQRPIHGQWRQPSVSPPKVIYPNEKGALSNRRMYVEPQVPVRWDRERRHGRYLEDSHRSIFTDKVFILPVEKYLGITKLSKSDQVKHILWMKTQAKPQGDVFFYNNPIVLLREVSSVRFHGLWFSVYTVIRRSTGTYTFTEADFDNVHIDDIESLYTDLKTLTKRPLAFFKGLEAVKRFIVRNRRNSEISDFQIGLESHQNTINLTPPNQDLPNIDRYSPFHVLEKPSFGVVYLNEKGEKKLMRCDEVHKFSDGTLHYINLGLATEKKRLELEVQKTGHWINPSILIDRVFRITEHRLEHRNVLRRLESFYGLRKIEGPARKREEIPPPPRRHEDLEQSSTATKKLTQRGKFFLHSHSLYTFQSFESIIYILIVFIYLALIWNLQDAAKETVWLRNFITDLRVVASISRPIDIYCDNSGAEPIEHHKSRHVLRKYHLIREIIGRGDVRIYKIPTDENVADLLTKPLARAKHEGHASSIGMQYLDTSS</sequence>
<feature type="region of interest" description="Disordered" evidence="1">
    <location>
        <begin position="546"/>
        <end position="573"/>
    </location>
</feature>
<feature type="compositionally biased region" description="Low complexity" evidence="1">
    <location>
        <begin position="562"/>
        <end position="572"/>
    </location>
</feature>
<feature type="compositionally biased region" description="Basic and acidic residues" evidence="1">
    <location>
        <begin position="1132"/>
        <end position="1147"/>
    </location>
</feature>
<evidence type="ECO:0000256" key="2">
    <source>
        <dbReference type="SAM" id="Phobius"/>
    </source>
</evidence>
<evidence type="ECO:0000313" key="4">
    <source>
        <dbReference type="Proteomes" id="UP001172457"/>
    </source>
</evidence>
<dbReference type="EMBL" id="JARYMX010000006">
    <property type="protein sequence ID" value="KAJ9543861.1"/>
    <property type="molecule type" value="Genomic_DNA"/>
</dbReference>
<comment type="caution">
    <text evidence="3">The sequence shown here is derived from an EMBL/GenBank/DDBJ whole genome shotgun (WGS) entry which is preliminary data.</text>
</comment>
<feature type="region of interest" description="Disordered" evidence="1">
    <location>
        <begin position="656"/>
        <end position="718"/>
    </location>
</feature>
<evidence type="ECO:0000256" key="1">
    <source>
        <dbReference type="SAM" id="MobiDB-lite"/>
    </source>
</evidence>
<feature type="transmembrane region" description="Helical" evidence="2">
    <location>
        <begin position="1178"/>
        <end position="1196"/>
    </location>
</feature>
<keyword evidence="2" id="KW-0472">Membrane</keyword>
<proteinExistence type="predicted"/>
<accession>A0AA38WD18</accession>
<feature type="region of interest" description="Disordered" evidence="1">
    <location>
        <begin position="733"/>
        <end position="799"/>
    </location>
</feature>
<feature type="compositionally biased region" description="Basic and acidic residues" evidence="1">
    <location>
        <begin position="331"/>
        <end position="341"/>
    </location>
</feature>
<evidence type="ECO:0000313" key="3">
    <source>
        <dbReference type="EMBL" id="KAJ9543861.1"/>
    </source>
</evidence>
<feature type="compositionally biased region" description="Basic and acidic residues" evidence="1">
    <location>
        <begin position="708"/>
        <end position="717"/>
    </location>
</feature>
<feature type="compositionally biased region" description="Low complexity" evidence="1">
    <location>
        <begin position="687"/>
        <end position="698"/>
    </location>
</feature>
<keyword evidence="2" id="KW-0812">Transmembrane</keyword>
<protein>
    <submittedName>
        <fullName evidence="3">Uncharacterized protein</fullName>
    </submittedName>
</protein>
<feature type="compositionally biased region" description="Polar residues" evidence="1">
    <location>
        <begin position="749"/>
        <end position="758"/>
    </location>
</feature>